<feature type="transmembrane region" description="Helical" evidence="1">
    <location>
        <begin position="39"/>
        <end position="56"/>
    </location>
</feature>
<keyword evidence="1" id="KW-1133">Transmembrane helix</keyword>
<dbReference type="RefSeq" id="WP_019688381.1">
    <property type="nucleotide sequence ID" value="NZ_CP036497.1"/>
</dbReference>
<dbReference type="Pfam" id="PF12648">
    <property type="entry name" value="TcpE"/>
    <property type="match status" value="1"/>
</dbReference>
<evidence type="ECO:0000256" key="1">
    <source>
        <dbReference type="SAM" id="Phobius"/>
    </source>
</evidence>
<dbReference type="InterPro" id="IPR025608">
    <property type="entry name" value="TcpE"/>
</dbReference>
<evidence type="ECO:0000313" key="2">
    <source>
        <dbReference type="EMBL" id="SUE13168.1"/>
    </source>
</evidence>
<sequence>MEPQPQRRDLFVLNEFLVFERRLYQFAGFAFGRALKIKTIGYFIALSIFMLIWYHIPILNIPLLILPNAFSYMAPFLGTYLLVDVGTENRPPIKFFKSFCTYHWRKSKRVTYYKGMELGQPQSYGFNGQLTVREWQAAKKKLKPTYRFDGYFTVGERPVKKVNP</sequence>
<dbReference type="Proteomes" id="UP000254400">
    <property type="component" value="Unassembled WGS sequence"/>
</dbReference>
<protein>
    <submittedName>
        <fullName evidence="2">TcpE family</fullName>
    </submittedName>
</protein>
<accession>A0A379LUX7</accession>
<name>A0A379LUX7_PAEPO</name>
<dbReference type="GeneID" id="93350956"/>
<dbReference type="EMBL" id="UGSC01000002">
    <property type="protein sequence ID" value="SUE13168.1"/>
    <property type="molecule type" value="Genomic_DNA"/>
</dbReference>
<gene>
    <name evidence="2" type="ORF">NCTC10343_05590</name>
</gene>
<evidence type="ECO:0000313" key="3">
    <source>
        <dbReference type="Proteomes" id="UP000254400"/>
    </source>
</evidence>
<dbReference type="AlphaFoldDB" id="A0A379LUX7"/>
<keyword evidence="1" id="KW-0472">Membrane</keyword>
<proteinExistence type="predicted"/>
<keyword evidence="1" id="KW-0812">Transmembrane</keyword>
<reference evidence="2 3" key="1">
    <citation type="submission" date="2018-06" db="EMBL/GenBank/DDBJ databases">
        <authorList>
            <consortium name="Pathogen Informatics"/>
            <person name="Doyle S."/>
        </authorList>
    </citation>
    <scope>NUCLEOTIDE SEQUENCE [LARGE SCALE GENOMIC DNA]</scope>
    <source>
        <strain evidence="2 3">NCTC10343</strain>
    </source>
</reference>
<feature type="transmembrane region" description="Helical" evidence="1">
    <location>
        <begin position="62"/>
        <end position="83"/>
    </location>
</feature>
<organism evidence="2 3">
    <name type="scientific">Paenibacillus polymyxa</name>
    <name type="common">Bacillus polymyxa</name>
    <dbReference type="NCBI Taxonomy" id="1406"/>
    <lineage>
        <taxon>Bacteria</taxon>
        <taxon>Bacillati</taxon>
        <taxon>Bacillota</taxon>
        <taxon>Bacilli</taxon>
        <taxon>Bacillales</taxon>
        <taxon>Paenibacillaceae</taxon>
        <taxon>Paenibacillus</taxon>
    </lineage>
</organism>